<dbReference type="EnsemblPlants" id="OMERI04G21950.4">
    <property type="protein sequence ID" value="OMERI04G21950.4"/>
    <property type="gene ID" value="OMERI04G21950"/>
</dbReference>
<dbReference type="Gramene" id="OMERI04G21950.6">
    <property type="protein sequence ID" value="OMERI04G21950.6"/>
    <property type="gene ID" value="OMERI04G21950"/>
</dbReference>
<dbReference type="Gramene" id="OMERI04G21950.4">
    <property type="protein sequence ID" value="OMERI04G21950.4"/>
    <property type="gene ID" value="OMERI04G21950"/>
</dbReference>
<name>A0A0E0DIT4_9ORYZ</name>
<organism evidence="1">
    <name type="scientific">Oryza meridionalis</name>
    <dbReference type="NCBI Taxonomy" id="40149"/>
    <lineage>
        <taxon>Eukaryota</taxon>
        <taxon>Viridiplantae</taxon>
        <taxon>Streptophyta</taxon>
        <taxon>Embryophyta</taxon>
        <taxon>Tracheophyta</taxon>
        <taxon>Spermatophyta</taxon>
        <taxon>Magnoliopsida</taxon>
        <taxon>Liliopsida</taxon>
        <taxon>Poales</taxon>
        <taxon>Poaceae</taxon>
        <taxon>BOP clade</taxon>
        <taxon>Oryzoideae</taxon>
        <taxon>Oryzeae</taxon>
        <taxon>Oryzinae</taxon>
        <taxon>Oryza</taxon>
    </lineage>
</organism>
<evidence type="ECO:0000313" key="1">
    <source>
        <dbReference type="EnsemblPlants" id="OMERI04G21950.6"/>
    </source>
</evidence>
<protein>
    <submittedName>
        <fullName evidence="1">Uncharacterized protein</fullName>
    </submittedName>
</protein>
<dbReference type="EnsemblPlants" id="OMERI04G21950.6">
    <property type="protein sequence ID" value="OMERI04G21950.6"/>
    <property type="gene ID" value="OMERI04G21950"/>
</dbReference>
<dbReference type="HOGENOM" id="CLU_2853634_0_0_1"/>
<keyword evidence="2" id="KW-1185">Reference proteome</keyword>
<sequence length="69" mass="7487">MPQRRSRLGSFPSGRASVGGWGLVPFRLGLGLSMKKKAPMCFVALDNRSSGLCQCPSNSSPGKRNWAYQ</sequence>
<reference evidence="1" key="2">
    <citation type="submission" date="2018-05" db="EMBL/GenBank/DDBJ databases">
        <title>OmerRS3 (Oryza meridionalis Reference Sequence Version 3).</title>
        <authorList>
            <person name="Zhang J."/>
            <person name="Kudrna D."/>
            <person name="Lee S."/>
            <person name="Talag J."/>
            <person name="Welchert J."/>
            <person name="Wing R.A."/>
        </authorList>
    </citation>
    <scope>NUCLEOTIDE SEQUENCE [LARGE SCALE GENOMIC DNA]</scope>
    <source>
        <strain evidence="1">OR44</strain>
    </source>
</reference>
<dbReference type="Proteomes" id="UP000008021">
    <property type="component" value="Chromosome 4"/>
</dbReference>
<reference evidence="1" key="1">
    <citation type="submission" date="2015-04" db="UniProtKB">
        <authorList>
            <consortium name="EnsemblPlants"/>
        </authorList>
    </citation>
    <scope>IDENTIFICATION</scope>
</reference>
<accession>A0A0E0DIT4</accession>
<dbReference type="AlphaFoldDB" id="A0A0E0DIT4"/>
<evidence type="ECO:0000313" key="2">
    <source>
        <dbReference type="Proteomes" id="UP000008021"/>
    </source>
</evidence>
<proteinExistence type="predicted"/>